<keyword evidence="1" id="KW-1133">Transmembrane helix</keyword>
<dbReference type="OrthoDB" id="324900at2"/>
<evidence type="ECO:0000313" key="3">
    <source>
        <dbReference type="EMBL" id="AKQ44874.1"/>
    </source>
</evidence>
<feature type="transmembrane region" description="Helical" evidence="1">
    <location>
        <begin position="34"/>
        <end position="53"/>
    </location>
</feature>
<feature type="transmembrane region" description="Helical" evidence="1">
    <location>
        <begin position="237"/>
        <end position="255"/>
    </location>
</feature>
<feature type="domain" description="CAAX prenyl protease 2/Lysostaphin resistance protein A-like" evidence="2">
    <location>
        <begin position="112"/>
        <end position="202"/>
    </location>
</feature>
<keyword evidence="1" id="KW-0472">Membrane</keyword>
<feature type="transmembrane region" description="Helical" evidence="1">
    <location>
        <begin position="142"/>
        <end position="161"/>
    </location>
</feature>
<dbReference type="PANTHER" id="PTHR39430">
    <property type="entry name" value="MEMBRANE-ASSOCIATED PROTEASE-RELATED"/>
    <property type="match status" value="1"/>
</dbReference>
<dbReference type="AlphaFoldDB" id="A0A0H4VM92"/>
<name>A0A0H4VM92_9BACT</name>
<proteinExistence type="predicted"/>
<dbReference type="PANTHER" id="PTHR39430:SF1">
    <property type="entry name" value="PROTEASE"/>
    <property type="match status" value="1"/>
</dbReference>
<dbReference type="STRING" id="1379910.TH63_03345"/>
<feature type="transmembrane region" description="Helical" evidence="1">
    <location>
        <begin position="74"/>
        <end position="97"/>
    </location>
</feature>
<dbReference type="RefSeq" id="WP_048919687.1">
    <property type="nucleotide sequence ID" value="NZ_CP010777.1"/>
</dbReference>
<dbReference type="KEGG" id="ruf:TH63_03345"/>
<evidence type="ECO:0000256" key="1">
    <source>
        <dbReference type="SAM" id="Phobius"/>
    </source>
</evidence>
<organism evidence="3 4">
    <name type="scientific">Rufibacter radiotolerans</name>
    <dbReference type="NCBI Taxonomy" id="1379910"/>
    <lineage>
        <taxon>Bacteria</taxon>
        <taxon>Pseudomonadati</taxon>
        <taxon>Bacteroidota</taxon>
        <taxon>Cytophagia</taxon>
        <taxon>Cytophagales</taxon>
        <taxon>Hymenobacteraceae</taxon>
        <taxon>Rufibacter</taxon>
    </lineage>
</organism>
<feature type="transmembrane region" description="Helical" evidence="1">
    <location>
        <begin position="198"/>
        <end position="217"/>
    </location>
</feature>
<dbReference type="EMBL" id="CP010777">
    <property type="protein sequence ID" value="AKQ44874.1"/>
    <property type="molecule type" value="Genomic_DNA"/>
</dbReference>
<dbReference type="InterPro" id="IPR003675">
    <property type="entry name" value="Rce1/LyrA-like_dom"/>
</dbReference>
<feature type="transmembrane region" description="Helical" evidence="1">
    <location>
        <begin position="7"/>
        <end position="28"/>
    </location>
</feature>
<dbReference type="Pfam" id="PF02517">
    <property type="entry name" value="Rce1-like"/>
    <property type="match status" value="1"/>
</dbReference>
<keyword evidence="4" id="KW-1185">Reference proteome</keyword>
<keyword evidence="1" id="KW-0812">Transmembrane</keyword>
<protein>
    <recommendedName>
        <fullName evidence="2">CAAX prenyl protease 2/Lysostaphin resistance protein A-like domain-containing protein</fullName>
    </recommendedName>
</protein>
<evidence type="ECO:0000259" key="2">
    <source>
        <dbReference type="Pfam" id="PF02517"/>
    </source>
</evidence>
<dbReference type="GO" id="GO:0080120">
    <property type="term" value="P:CAAX-box protein maturation"/>
    <property type="evidence" value="ECO:0007669"/>
    <property type="project" value="UniProtKB-ARBA"/>
</dbReference>
<sequence>MKYLIKSVLFCVAFTGIFVVFSFVKGFIPATYERVAHGVIGILAAFLTTVIFLKIDRKQFSTIGLTFDRKTIPNFFTGVVIGLALMGLLAAGVLFFSHVKLEANPKSDLLNFLLMTLPLLPLAFMEELGFRAYPLEILKDRIGTRWAILITSILFALYHIANGWSVASSFYGPAIWGLIFGLAAVYSKGISMPTGIHYAANLTTSAFGDATSTVSIWTVKQTQAATTNSPDLDWATILPAVALLVLALVGMELFLKRTTSASMAFRNGSNRR</sequence>
<gene>
    <name evidence="3" type="ORF">TH63_03345</name>
</gene>
<feature type="transmembrane region" description="Helical" evidence="1">
    <location>
        <begin position="109"/>
        <end position="130"/>
    </location>
</feature>
<feature type="transmembrane region" description="Helical" evidence="1">
    <location>
        <begin position="167"/>
        <end position="186"/>
    </location>
</feature>
<accession>A0A0H4VM92</accession>
<reference evidence="3 4" key="1">
    <citation type="submission" date="2015-01" db="EMBL/GenBank/DDBJ databases">
        <title>Rufibacter sp./DG31D/ whole genome sequencing.</title>
        <authorList>
            <person name="Kim M.K."/>
            <person name="Srinivasan S."/>
            <person name="Lee J.-J."/>
        </authorList>
    </citation>
    <scope>NUCLEOTIDE SEQUENCE [LARGE SCALE GENOMIC DNA]</scope>
    <source>
        <strain evidence="3 4">DG31D</strain>
    </source>
</reference>
<evidence type="ECO:0000313" key="4">
    <source>
        <dbReference type="Proteomes" id="UP000036458"/>
    </source>
</evidence>
<dbReference type="PATRIC" id="fig|1379910.4.peg.722"/>
<dbReference type="Proteomes" id="UP000036458">
    <property type="component" value="Chromosome"/>
</dbReference>
<dbReference type="GO" id="GO:0004175">
    <property type="term" value="F:endopeptidase activity"/>
    <property type="evidence" value="ECO:0007669"/>
    <property type="project" value="UniProtKB-ARBA"/>
</dbReference>